<dbReference type="InterPro" id="IPR000014">
    <property type="entry name" value="PAS"/>
</dbReference>
<keyword evidence="10" id="KW-1185">Reference proteome</keyword>
<dbReference type="Pfam" id="PF02518">
    <property type="entry name" value="HATPase_c"/>
    <property type="match status" value="1"/>
</dbReference>
<evidence type="ECO:0000313" key="9">
    <source>
        <dbReference type="EMBL" id="WBO86463.1"/>
    </source>
</evidence>
<feature type="domain" description="Histidine kinase" evidence="7">
    <location>
        <begin position="328"/>
        <end position="513"/>
    </location>
</feature>
<dbReference type="InterPro" id="IPR005467">
    <property type="entry name" value="His_kinase_dom"/>
</dbReference>
<dbReference type="PROSITE" id="PS50112">
    <property type="entry name" value="PAS"/>
    <property type="match status" value="1"/>
</dbReference>
<keyword evidence="3" id="KW-0808">Transferase</keyword>
<dbReference type="InterPro" id="IPR004358">
    <property type="entry name" value="Sig_transdc_His_kin-like_C"/>
</dbReference>
<feature type="region of interest" description="Disordered" evidence="6">
    <location>
        <begin position="1"/>
        <end position="20"/>
    </location>
</feature>
<dbReference type="SUPFAM" id="SSF55785">
    <property type="entry name" value="PYP-like sensor domain (PAS domain)"/>
    <property type="match status" value="2"/>
</dbReference>
<evidence type="ECO:0000256" key="1">
    <source>
        <dbReference type="ARBA" id="ARBA00000085"/>
    </source>
</evidence>
<evidence type="ECO:0000256" key="4">
    <source>
        <dbReference type="ARBA" id="ARBA00022777"/>
    </source>
</evidence>
<dbReference type="Gene3D" id="3.30.450.20">
    <property type="entry name" value="PAS domain"/>
    <property type="match status" value="2"/>
</dbReference>
<protein>
    <recommendedName>
        <fullName evidence="2">histidine kinase</fullName>
        <ecNumber evidence="2">2.7.13.3</ecNumber>
    </recommendedName>
</protein>
<accession>A0ABY7PUH2</accession>
<dbReference type="SMART" id="SM00091">
    <property type="entry name" value="PAS"/>
    <property type="match status" value="2"/>
</dbReference>
<dbReference type="EMBL" id="CP115396">
    <property type="protein sequence ID" value="WBO86463.1"/>
    <property type="molecule type" value="Genomic_DNA"/>
</dbReference>
<gene>
    <name evidence="9" type="ORF">O9Z63_09415</name>
</gene>
<dbReference type="PROSITE" id="PS50109">
    <property type="entry name" value="HIS_KIN"/>
    <property type="match status" value="1"/>
</dbReference>
<dbReference type="PANTHER" id="PTHR24421">
    <property type="entry name" value="NITRATE/NITRITE SENSOR PROTEIN NARX-RELATED"/>
    <property type="match status" value="1"/>
</dbReference>
<reference evidence="9 10" key="1">
    <citation type="journal article" date="2011" name="Int. J. Syst. Evol. Microbiol.">
        <title>Hymenobacter yonginensis sp. nov., isolated from a mesotrophic artificial lake.</title>
        <authorList>
            <person name="Joung Y."/>
            <person name="Cho S.H."/>
            <person name="Kim H."/>
            <person name="Kim S.B."/>
            <person name="Joh K."/>
        </authorList>
    </citation>
    <scope>NUCLEOTIDE SEQUENCE [LARGE SCALE GENOMIC DNA]</scope>
    <source>
        <strain evidence="9 10">KCTC 22745</strain>
    </source>
</reference>
<evidence type="ECO:0000256" key="3">
    <source>
        <dbReference type="ARBA" id="ARBA00022679"/>
    </source>
</evidence>
<evidence type="ECO:0000259" key="7">
    <source>
        <dbReference type="PROSITE" id="PS50109"/>
    </source>
</evidence>
<evidence type="ECO:0000313" key="10">
    <source>
        <dbReference type="Proteomes" id="UP001211872"/>
    </source>
</evidence>
<dbReference type="InterPro" id="IPR036890">
    <property type="entry name" value="HATPase_C_sf"/>
</dbReference>
<evidence type="ECO:0000256" key="5">
    <source>
        <dbReference type="ARBA" id="ARBA00023012"/>
    </source>
</evidence>
<dbReference type="Pfam" id="PF13426">
    <property type="entry name" value="PAS_9"/>
    <property type="match status" value="1"/>
</dbReference>
<evidence type="ECO:0000256" key="2">
    <source>
        <dbReference type="ARBA" id="ARBA00012438"/>
    </source>
</evidence>
<keyword evidence="5" id="KW-0902">Two-component regulatory system</keyword>
<dbReference type="EC" id="2.7.13.3" evidence="2"/>
<feature type="compositionally biased region" description="Polar residues" evidence="6">
    <location>
        <begin position="1"/>
        <end position="12"/>
    </location>
</feature>
<dbReference type="SUPFAM" id="SSF55874">
    <property type="entry name" value="ATPase domain of HSP90 chaperone/DNA topoisomerase II/histidine kinase"/>
    <property type="match status" value="1"/>
</dbReference>
<dbReference type="InterPro" id="IPR050482">
    <property type="entry name" value="Sensor_HK_TwoCompSys"/>
</dbReference>
<dbReference type="Gene3D" id="3.30.565.10">
    <property type="entry name" value="Histidine kinase-like ATPase, C-terminal domain"/>
    <property type="match status" value="1"/>
</dbReference>
<dbReference type="InterPro" id="IPR035965">
    <property type="entry name" value="PAS-like_dom_sf"/>
</dbReference>
<keyword evidence="4" id="KW-0418">Kinase</keyword>
<dbReference type="SMART" id="SM00387">
    <property type="entry name" value="HATPase_c"/>
    <property type="match status" value="1"/>
</dbReference>
<dbReference type="Pfam" id="PF08448">
    <property type="entry name" value="PAS_4"/>
    <property type="match status" value="1"/>
</dbReference>
<evidence type="ECO:0000259" key="8">
    <source>
        <dbReference type="PROSITE" id="PS50112"/>
    </source>
</evidence>
<dbReference type="Proteomes" id="UP001211872">
    <property type="component" value="Chromosome"/>
</dbReference>
<name>A0ABY7PUH2_9BACT</name>
<dbReference type="InterPro" id="IPR013656">
    <property type="entry name" value="PAS_4"/>
</dbReference>
<organism evidence="9 10">
    <name type="scientific">Hymenobacter yonginensis</name>
    <dbReference type="NCBI Taxonomy" id="748197"/>
    <lineage>
        <taxon>Bacteria</taxon>
        <taxon>Pseudomonadati</taxon>
        <taxon>Bacteroidota</taxon>
        <taxon>Cytophagia</taxon>
        <taxon>Cytophagales</taxon>
        <taxon>Hymenobacteraceae</taxon>
        <taxon>Hymenobacter</taxon>
    </lineage>
</organism>
<feature type="domain" description="PAS" evidence="8">
    <location>
        <begin position="181"/>
        <end position="251"/>
    </location>
</feature>
<dbReference type="CDD" id="cd16917">
    <property type="entry name" value="HATPase_UhpB-NarQ-NarX-like"/>
    <property type="match status" value="1"/>
</dbReference>
<evidence type="ECO:0000256" key="6">
    <source>
        <dbReference type="SAM" id="MobiDB-lite"/>
    </source>
</evidence>
<comment type="catalytic activity">
    <reaction evidence="1">
        <text>ATP + protein L-histidine = ADP + protein N-phospho-L-histidine.</text>
        <dbReference type="EC" id="2.7.13.3"/>
    </reaction>
</comment>
<dbReference type="InterPro" id="IPR003594">
    <property type="entry name" value="HATPase_dom"/>
</dbReference>
<sequence length="513" mass="57470">MSQLSDPDQSAPSRLPAPDARRVTELEQQVQALLARQAELEQQVAALPPPASETRFRRLFEQSADAVLLVHDLHIVDCNEAALRMVGATAKEQLLHKPVTYLVPDFQPDGEQSAEAIRRHYQTLRDQGTHRFEWYRYNLRGQAMWLEIVLTNINVSGEQLVYVVWRDITGQRAAREQLRVEKEFTKSLLDNSVDVVVALDREGVITAWNREAERYSGLTEAQVLGQSLFELFPHFGDQTGRAAFRQVLETGTRNLRANVPYVNHPGQYDAYMVPLRSEAPAAITGVLVVVRDITERNRMQEETTRLHLTRQQEVLSAILTTQEAERKRIAEALHNGVGQLLYATKLHLQRSTDANRDKSLTLLEDAIRMTRTISFELTPGILEDFGLEYALGELIRRIPQASLKASLHVSGLEASLPKLLEVAVYRMVQELFNNIIKHASAQEAFIHVVREADQLSISVEDNGHGFNPEPLPDALPGIGLPGIRSRVGLLGGTLNIASRPGQGTIISIELPVR</sequence>
<dbReference type="CDD" id="cd00130">
    <property type="entry name" value="PAS"/>
    <property type="match status" value="2"/>
</dbReference>
<dbReference type="NCBIfam" id="TIGR00229">
    <property type="entry name" value="sensory_box"/>
    <property type="match status" value="2"/>
</dbReference>
<dbReference type="PRINTS" id="PR00344">
    <property type="entry name" value="BCTRLSENSOR"/>
</dbReference>
<dbReference type="RefSeq" id="WP_270129065.1">
    <property type="nucleotide sequence ID" value="NZ_CP115396.1"/>
</dbReference>
<dbReference type="PANTHER" id="PTHR24421:SF10">
    <property type="entry name" value="NITRATE_NITRITE SENSOR PROTEIN NARQ"/>
    <property type="match status" value="1"/>
</dbReference>
<proteinExistence type="predicted"/>